<dbReference type="PRINTS" id="PR00455">
    <property type="entry name" value="HTHTETR"/>
</dbReference>
<dbReference type="InterPro" id="IPR001647">
    <property type="entry name" value="HTH_TetR"/>
</dbReference>
<evidence type="ECO:0000256" key="3">
    <source>
        <dbReference type="ARBA" id="ARBA00023163"/>
    </source>
</evidence>
<keyword evidence="2 4" id="KW-0238">DNA-binding</keyword>
<name>A0ABM7WI51_9ACTN</name>
<proteinExistence type="predicted"/>
<dbReference type="InterPro" id="IPR009057">
    <property type="entry name" value="Homeodomain-like_sf"/>
</dbReference>
<keyword evidence="3" id="KW-0804">Transcription</keyword>
<feature type="DNA-binding region" description="H-T-H motif" evidence="4">
    <location>
        <begin position="30"/>
        <end position="49"/>
    </location>
</feature>
<dbReference type="InterPro" id="IPR050109">
    <property type="entry name" value="HTH-type_TetR-like_transc_reg"/>
</dbReference>
<dbReference type="PANTHER" id="PTHR30055">
    <property type="entry name" value="HTH-TYPE TRANSCRIPTIONAL REGULATOR RUTR"/>
    <property type="match status" value="1"/>
</dbReference>
<evidence type="ECO:0000313" key="6">
    <source>
        <dbReference type="EMBL" id="BDE95947.1"/>
    </source>
</evidence>
<dbReference type="SUPFAM" id="SSF46689">
    <property type="entry name" value="Homeodomain-like"/>
    <property type="match status" value="1"/>
</dbReference>
<sequence>MPKERSRDTKAAILDEAMRLFSEQGFRATTVRDIASAVGIKDASLYNHYPSKQAMFDAIVEQALDTMKEGFYRRGALFLTTDDASIYGDIPFSALRDKITGTFEYLFCDPYVVRLRKLLVINQFENERATYVYRLIFAEQPLRLQETVFSHLMKSGEFEQGDARLFALEFYGPLFLMMHAGTPWSEAQPVLETHLESFYLAHATVKELP</sequence>
<gene>
    <name evidence="6" type="ORF">CE91St30_12800</name>
</gene>
<feature type="domain" description="HTH tetR-type" evidence="5">
    <location>
        <begin position="7"/>
        <end position="67"/>
    </location>
</feature>
<dbReference type="PROSITE" id="PS50977">
    <property type="entry name" value="HTH_TETR_2"/>
    <property type="match status" value="1"/>
</dbReference>
<dbReference type="Gene3D" id="1.10.357.10">
    <property type="entry name" value="Tetracycline Repressor, domain 2"/>
    <property type="match status" value="1"/>
</dbReference>
<protein>
    <recommendedName>
        <fullName evidence="5">HTH tetR-type domain-containing protein</fullName>
    </recommendedName>
</protein>
<dbReference type="Proteomes" id="UP001320544">
    <property type="component" value="Chromosome"/>
</dbReference>
<reference evidence="6 7" key="1">
    <citation type="submission" date="2022-01" db="EMBL/GenBank/DDBJ databases">
        <title>Novel bile acid biosynthetic pathways are enriched in the microbiome of centenarians.</title>
        <authorList>
            <person name="Sato Y."/>
            <person name="Atarashi K."/>
            <person name="Plichta R.D."/>
            <person name="Arai Y."/>
            <person name="Sasajima S."/>
            <person name="Kearney M.S."/>
            <person name="Suda W."/>
            <person name="Takeshita K."/>
            <person name="Sasaki T."/>
            <person name="Okamoto S."/>
            <person name="Skelly N.A."/>
            <person name="Okamura Y."/>
            <person name="Vlamakis H."/>
            <person name="Li Y."/>
            <person name="Tanoue T."/>
            <person name="Takei H."/>
            <person name="Nittono H."/>
            <person name="Narushima S."/>
            <person name="Irie J."/>
            <person name="Itoh H."/>
            <person name="Moriya K."/>
            <person name="Sugiura Y."/>
            <person name="Suematsu M."/>
            <person name="Moritoki N."/>
            <person name="Shibata S."/>
            <person name="Littman R.D."/>
            <person name="Fischbach A.M."/>
            <person name="Uwamino Y."/>
            <person name="Inoue T."/>
            <person name="Honda A."/>
            <person name="Hattori M."/>
            <person name="Murai T."/>
            <person name="Xavier J.R."/>
            <person name="Hirose N."/>
            <person name="Honda K."/>
        </authorList>
    </citation>
    <scope>NUCLEOTIDE SEQUENCE [LARGE SCALE GENOMIC DNA]</scope>
    <source>
        <strain evidence="6 7">CE91-St30</strain>
    </source>
</reference>
<evidence type="ECO:0000256" key="1">
    <source>
        <dbReference type="ARBA" id="ARBA00023015"/>
    </source>
</evidence>
<evidence type="ECO:0000256" key="2">
    <source>
        <dbReference type="ARBA" id="ARBA00023125"/>
    </source>
</evidence>
<dbReference type="EMBL" id="AP025564">
    <property type="protein sequence ID" value="BDE95947.1"/>
    <property type="molecule type" value="Genomic_DNA"/>
</dbReference>
<dbReference type="RefSeq" id="WP_244412204.1">
    <property type="nucleotide sequence ID" value="NZ_AP025564.1"/>
</dbReference>
<dbReference type="Pfam" id="PF00440">
    <property type="entry name" value="TetR_N"/>
    <property type="match status" value="1"/>
</dbReference>
<dbReference type="PANTHER" id="PTHR30055:SF234">
    <property type="entry name" value="HTH-TYPE TRANSCRIPTIONAL REGULATOR BETI"/>
    <property type="match status" value="1"/>
</dbReference>
<keyword evidence="1" id="KW-0805">Transcription regulation</keyword>
<evidence type="ECO:0000313" key="7">
    <source>
        <dbReference type="Proteomes" id="UP001320544"/>
    </source>
</evidence>
<organism evidence="6 7">
    <name type="scientific">Raoultibacter timonensis</name>
    <dbReference type="NCBI Taxonomy" id="1907662"/>
    <lineage>
        <taxon>Bacteria</taxon>
        <taxon>Bacillati</taxon>
        <taxon>Actinomycetota</taxon>
        <taxon>Coriobacteriia</taxon>
        <taxon>Eggerthellales</taxon>
        <taxon>Eggerthellaceae</taxon>
        <taxon>Raoultibacter</taxon>
    </lineage>
</organism>
<keyword evidence="7" id="KW-1185">Reference proteome</keyword>
<evidence type="ECO:0000256" key="4">
    <source>
        <dbReference type="PROSITE-ProRule" id="PRU00335"/>
    </source>
</evidence>
<accession>A0ABM7WI51</accession>
<evidence type="ECO:0000259" key="5">
    <source>
        <dbReference type="PROSITE" id="PS50977"/>
    </source>
</evidence>